<dbReference type="Proteomes" id="UP000433883">
    <property type="component" value="Unassembled WGS sequence"/>
</dbReference>
<reference evidence="1 2" key="1">
    <citation type="submission" date="2019-11" db="EMBL/GenBank/DDBJ databases">
        <title>Venturia inaequalis Genome Resource.</title>
        <authorList>
            <person name="Lichtner F.J."/>
        </authorList>
    </citation>
    <scope>NUCLEOTIDE SEQUENCE [LARGE SCALE GENOMIC DNA]</scope>
    <source>
        <strain evidence="1">Bline_iso_100314</strain>
    </source>
</reference>
<evidence type="ECO:0000313" key="1">
    <source>
        <dbReference type="EMBL" id="KAE9961235.1"/>
    </source>
</evidence>
<sequence length="185" mass="20954">MKYGGEEFKSLKGKSIIFEDTATKVGITQMQDIVSAFPQVLKDKARDFYYEEIIDRKYKTINKLYQAPRITRTTQETMDPKEFSTRTDITIVTEDLDFNPEDVQEDLYNVDALPLEAGVVDTQIRILLDAISFQAAPGSSNSSKKVLATYVGNRIVSLRIILLKKEKPVSTNLEPLSQLAILRKT</sequence>
<gene>
    <name evidence="1" type="ORF">BLS_002965</name>
</gene>
<accession>A0A8H3U107</accession>
<protein>
    <submittedName>
        <fullName evidence="1">Uncharacterized protein</fullName>
    </submittedName>
</protein>
<proteinExistence type="predicted"/>
<comment type="caution">
    <text evidence="1">The sequence shown here is derived from an EMBL/GenBank/DDBJ whole genome shotgun (WGS) entry which is preliminary data.</text>
</comment>
<evidence type="ECO:0000313" key="2">
    <source>
        <dbReference type="Proteomes" id="UP000433883"/>
    </source>
</evidence>
<organism evidence="1 2">
    <name type="scientific">Venturia inaequalis</name>
    <name type="common">Apple scab fungus</name>
    <dbReference type="NCBI Taxonomy" id="5025"/>
    <lineage>
        <taxon>Eukaryota</taxon>
        <taxon>Fungi</taxon>
        <taxon>Dikarya</taxon>
        <taxon>Ascomycota</taxon>
        <taxon>Pezizomycotina</taxon>
        <taxon>Dothideomycetes</taxon>
        <taxon>Pleosporomycetidae</taxon>
        <taxon>Venturiales</taxon>
        <taxon>Venturiaceae</taxon>
        <taxon>Venturia</taxon>
    </lineage>
</organism>
<dbReference type="AlphaFoldDB" id="A0A8H3U107"/>
<dbReference type="EMBL" id="WNWQ01001997">
    <property type="protein sequence ID" value="KAE9961235.1"/>
    <property type="molecule type" value="Genomic_DNA"/>
</dbReference>
<name>A0A8H3U107_VENIN</name>